<dbReference type="GO" id="GO:0015288">
    <property type="term" value="F:porin activity"/>
    <property type="evidence" value="ECO:0007669"/>
    <property type="project" value="TreeGrafter"/>
</dbReference>
<dbReference type="PANTHER" id="PTHR30026:SF22">
    <property type="entry name" value="OUTER MEMBRANE EFFLUX PROTEIN"/>
    <property type="match status" value="1"/>
</dbReference>
<proteinExistence type="inferred from homology"/>
<comment type="subcellular location">
    <subcellularLocation>
        <location evidence="1">Cell outer membrane</location>
    </subcellularLocation>
</comment>
<evidence type="ECO:0000256" key="3">
    <source>
        <dbReference type="ARBA" id="ARBA00022448"/>
    </source>
</evidence>
<evidence type="ECO:0000256" key="6">
    <source>
        <dbReference type="ARBA" id="ARBA00023136"/>
    </source>
</evidence>
<reference evidence="9" key="1">
    <citation type="submission" date="2016-07" db="EMBL/GenBank/DDBJ databases">
        <authorList>
            <person name="Florea S."/>
            <person name="Webb J.S."/>
            <person name="Jaromczyk J."/>
            <person name="Schardl C.L."/>
        </authorList>
    </citation>
    <scope>NUCLEOTIDE SEQUENCE [LARGE SCALE GENOMIC DNA]</scope>
    <source>
        <strain evidence="9">MV-1</strain>
    </source>
</reference>
<comment type="caution">
    <text evidence="8">The sequence shown here is derived from an EMBL/GenBank/DDBJ whole genome shotgun (WGS) entry which is preliminary data.</text>
</comment>
<keyword evidence="6" id="KW-0472">Membrane</keyword>
<evidence type="ECO:0000313" key="9">
    <source>
        <dbReference type="Proteomes" id="UP000095347"/>
    </source>
</evidence>
<accession>A0A1E5Q914</accession>
<keyword evidence="9" id="KW-1185">Reference proteome</keyword>
<dbReference type="GO" id="GO:0015562">
    <property type="term" value="F:efflux transmembrane transporter activity"/>
    <property type="evidence" value="ECO:0007669"/>
    <property type="project" value="InterPro"/>
</dbReference>
<organism evidence="8 9">
    <name type="scientific">Magnetovibrio blakemorei</name>
    <dbReference type="NCBI Taxonomy" id="28181"/>
    <lineage>
        <taxon>Bacteria</taxon>
        <taxon>Pseudomonadati</taxon>
        <taxon>Pseudomonadota</taxon>
        <taxon>Alphaproteobacteria</taxon>
        <taxon>Rhodospirillales</taxon>
        <taxon>Magnetovibrionaceae</taxon>
        <taxon>Magnetovibrio</taxon>
    </lineage>
</organism>
<keyword evidence="7" id="KW-0998">Cell outer membrane</keyword>
<dbReference type="SUPFAM" id="SSF56954">
    <property type="entry name" value="Outer membrane efflux proteins (OEP)"/>
    <property type="match status" value="1"/>
</dbReference>
<dbReference type="Pfam" id="PF02321">
    <property type="entry name" value="OEP"/>
    <property type="match status" value="2"/>
</dbReference>
<keyword evidence="4" id="KW-1134">Transmembrane beta strand</keyword>
<dbReference type="Gene3D" id="1.20.1600.10">
    <property type="entry name" value="Outer membrane efflux proteins (OEP)"/>
    <property type="match status" value="1"/>
</dbReference>
<dbReference type="GO" id="GO:0009279">
    <property type="term" value="C:cell outer membrane"/>
    <property type="evidence" value="ECO:0007669"/>
    <property type="project" value="UniProtKB-SubCell"/>
</dbReference>
<dbReference type="InterPro" id="IPR051906">
    <property type="entry name" value="TolC-like"/>
</dbReference>
<dbReference type="NCBIfam" id="TIGR01844">
    <property type="entry name" value="type_I_sec_TolC"/>
    <property type="match status" value="1"/>
</dbReference>
<evidence type="ECO:0000256" key="5">
    <source>
        <dbReference type="ARBA" id="ARBA00022692"/>
    </source>
</evidence>
<dbReference type="GO" id="GO:1990281">
    <property type="term" value="C:efflux pump complex"/>
    <property type="evidence" value="ECO:0007669"/>
    <property type="project" value="TreeGrafter"/>
</dbReference>
<dbReference type="EMBL" id="MCGG01000018">
    <property type="protein sequence ID" value="OEJ67908.1"/>
    <property type="molecule type" value="Genomic_DNA"/>
</dbReference>
<name>A0A1E5Q914_9PROT</name>
<evidence type="ECO:0000256" key="7">
    <source>
        <dbReference type="ARBA" id="ARBA00023237"/>
    </source>
</evidence>
<dbReference type="Proteomes" id="UP000095347">
    <property type="component" value="Unassembled WGS sequence"/>
</dbReference>
<dbReference type="STRING" id="28181.BEN30_07880"/>
<protein>
    <submittedName>
        <fullName evidence="8">Uncharacterized protein</fullName>
    </submittedName>
</protein>
<sequence length="484" mass="53741">MLYGSDNVLRSHELSPYKMCDMKVLQAVKAPKLIHFRKKIRVKSLKVTAPLLVSIIALGSGLGALSVGEAAAQPIEQELKYLIDSHPKIRASEKTLESRRATIAESEALYYPTVRVTAEVGPEHIDNPTTRGSAGGKPSSMVRNTVGLTVTQNLFDGYNTSSQVRAAQINREVAELSLEGTRQSTLFEGIRAYVEVLRQRRLVEIARESERTILRQLNLEDERVRRGSGVTSDVLQAKSRLQIAIERRVGYEGTFDNAISTYEQVFGHSPDLTTMIDPAPPAEVIPSTMDRAMEIALMENPALVGSAASVELAREDQRTTDSEFFPVVDLVGAANYEKNNGAVTGTRRDYSMSLSASWDLFNGGESLARRKISNFDYQSSMDNLDFSKSKVIEQVKLSWQSLVTSRKRKVLLGNAVNIAAEVFEGRKKLRDAGKETVINVLDQENELNNTQINYATSSYDERITIYQLLLAMGRLSPQYIVATR</sequence>
<dbReference type="InterPro" id="IPR010130">
    <property type="entry name" value="T1SS_OMP_TolC"/>
</dbReference>
<dbReference type="PANTHER" id="PTHR30026">
    <property type="entry name" value="OUTER MEMBRANE PROTEIN TOLC"/>
    <property type="match status" value="1"/>
</dbReference>
<evidence type="ECO:0000256" key="4">
    <source>
        <dbReference type="ARBA" id="ARBA00022452"/>
    </source>
</evidence>
<dbReference type="AlphaFoldDB" id="A0A1E5Q914"/>
<keyword evidence="3" id="KW-0813">Transport</keyword>
<evidence type="ECO:0000256" key="1">
    <source>
        <dbReference type="ARBA" id="ARBA00004442"/>
    </source>
</evidence>
<evidence type="ECO:0000313" key="8">
    <source>
        <dbReference type="EMBL" id="OEJ67908.1"/>
    </source>
</evidence>
<gene>
    <name evidence="8" type="ORF">BEN30_07880</name>
</gene>
<comment type="similarity">
    <text evidence="2">Belongs to the outer membrane factor (OMF) (TC 1.B.17) family.</text>
</comment>
<evidence type="ECO:0000256" key="2">
    <source>
        <dbReference type="ARBA" id="ARBA00007613"/>
    </source>
</evidence>
<dbReference type="InterPro" id="IPR003423">
    <property type="entry name" value="OMP_efflux"/>
</dbReference>
<keyword evidence="5" id="KW-0812">Transmembrane</keyword>